<dbReference type="PANTHER" id="PTHR34380:SF1">
    <property type="entry name" value="OS01G0221300 PROTEIN"/>
    <property type="match status" value="1"/>
</dbReference>
<reference evidence="3" key="2">
    <citation type="journal article" date="2024" name="Plant">
        <title>Genomic evolution and insights into agronomic trait innovations of Sesamum species.</title>
        <authorList>
            <person name="Miao H."/>
            <person name="Wang L."/>
            <person name="Qu L."/>
            <person name="Liu H."/>
            <person name="Sun Y."/>
            <person name="Le M."/>
            <person name="Wang Q."/>
            <person name="Wei S."/>
            <person name="Zheng Y."/>
            <person name="Lin W."/>
            <person name="Duan Y."/>
            <person name="Cao H."/>
            <person name="Xiong S."/>
            <person name="Wang X."/>
            <person name="Wei L."/>
            <person name="Li C."/>
            <person name="Ma Q."/>
            <person name="Ju M."/>
            <person name="Zhao R."/>
            <person name="Li G."/>
            <person name="Mu C."/>
            <person name="Tian Q."/>
            <person name="Mei H."/>
            <person name="Zhang T."/>
            <person name="Gao T."/>
            <person name="Zhang H."/>
        </authorList>
    </citation>
    <scope>NUCLEOTIDE SEQUENCE</scope>
    <source>
        <strain evidence="3">3651</strain>
    </source>
</reference>
<feature type="region of interest" description="Disordered" evidence="2">
    <location>
        <begin position="222"/>
        <end position="257"/>
    </location>
</feature>
<keyword evidence="4" id="KW-1185">Reference proteome</keyword>
<dbReference type="Proteomes" id="UP001293254">
    <property type="component" value="Unassembled WGS sequence"/>
</dbReference>
<dbReference type="EMBL" id="JACGWO010000003">
    <property type="protein sequence ID" value="KAK4431362.1"/>
    <property type="molecule type" value="Genomic_DNA"/>
</dbReference>
<reference evidence="3" key="1">
    <citation type="submission" date="2020-06" db="EMBL/GenBank/DDBJ databases">
        <authorList>
            <person name="Li T."/>
            <person name="Hu X."/>
            <person name="Zhang T."/>
            <person name="Song X."/>
            <person name="Zhang H."/>
            <person name="Dai N."/>
            <person name="Sheng W."/>
            <person name="Hou X."/>
            <person name="Wei L."/>
        </authorList>
    </citation>
    <scope>NUCLEOTIDE SEQUENCE</scope>
    <source>
        <strain evidence="3">3651</strain>
        <tissue evidence="3">Leaf</tissue>
    </source>
</reference>
<comment type="caution">
    <text evidence="3">The sequence shown here is derived from an EMBL/GenBank/DDBJ whole genome shotgun (WGS) entry which is preliminary data.</text>
</comment>
<dbReference type="AlphaFoldDB" id="A0AAE1YJT3"/>
<name>A0AAE1YJT3_9LAMI</name>
<gene>
    <name evidence="3" type="ORF">Salat_0898300</name>
</gene>
<keyword evidence="1" id="KW-0175">Coiled coil</keyword>
<feature type="compositionally biased region" description="Polar residues" evidence="2">
    <location>
        <begin position="341"/>
        <end position="350"/>
    </location>
</feature>
<accession>A0AAE1YJT3</accession>
<evidence type="ECO:0000313" key="4">
    <source>
        <dbReference type="Proteomes" id="UP001293254"/>
    </source>
</evidence>
<proteinExistence type="predicted"/>
<protein>
    <submittedName>
        <fullName evidence="3">Uncharacterized protein</fullName>
    </submittedName>
</protein>
<feature type="coiled-coil region" evidence="1">
    <location>
        <begin position="69"/>
        <end position="146"/>
    </location>
</feature>
<organism evidence="3 4">
    <name type="scientific">Sesamum alatum</name>
    <dbReference type="NCBI Taxonomy" id="300844"/>
    <lineage>
        <taxon>Eukaryota</taxon>
        <taxon>Viridiplantae</taxon>
        <taxon>Streptophyta</taxon>
        <taxon>Embryophyta</taxon>
        <taxon>Tracheophyta</taxon>
        <taxon>Spermatophyta</taxon>
        <taxon>Magnoliopsida</taxon>
        <taxon>eudicotyledons</taxon>
        <taxon>Gunneridae</taxon>
        <taxon>Pentapetalae</taxon>
        <taxon>asterids</taxon>
        <taxon>lamiids</taxon>
        <taxon>Lamiales</taxon>
        <taxon>Pedaliaceae</taxon>
        <taxon>Sesamum</taxon>
    </lineage>
</organism>
<dbReference type="PANTHER" id="PTHR34380">
    <property type="entry name" value="BNAA03G12380D PROTEIN"/>
    <property type="match status" value="1"/>
</dbReference>
<evidence type="ECO:0000256" key="2">
    <source>
        <dbReference type="SAM" id="MobiDB-lite"/>
    </source>
</evidence>
<feature type="region of interest" description="Disordered" evidence="2">
    <location>
        <begin position="341"/>
        <end position="390"/>
    </location>
</feature>
<evidence type="ECO:0000256" key="1">
    <source>
        <dbReference type="SAM" id="Coils"/>
    </source>
</evidence>
<feature type="region of interest" description="Disordered" evidence="2">
    <location>
        <begin position="429"/>
        <end position="463"/>
    </location>
</feature>
<evidence type="ECO:0000313" key="3">
    <source>
        <dbReference type="EMBL" id="KAK4431362.1"/>
    </source>
</evidence>
<sequence>MEVDKGRALLETESKDFVNSGVVLKKEYEGCIRCLELQDKFRKANDKCGLLEIGMGEKNAVIEWLESKVGLMELKKLELEDEVRVLKERNPELEKSTGNEEEDKVTLIMIENNVLECEKRKAESEVEVWKVKCKELEVHVMELEKRLSAGMLKTGSGLPEVGPSVVRAETENNVNEGKDAPGTVPVNTPSSMQYIGDEGLKGAHQYELKSRVRKCLDFAAEGRPQKNISPSTPGGRPPLGPIDIGDSDDDLNSTDVRLPNLDSKERKKVCSSSSTNVGLGITLGEQQIDEGETTGYIGRQPYVPTSKRRKVRRGVACIVTSESENDSDDDIPICKLKSKQAHNSDNLSNRRSMDDSCSGDNRREPTPRRRLMRVGNLEHKGVSGKCSYKSTRMSDIVSEDDIEEDESSSEGESLGGFIVSTSEVSESDSFSNHKDLFENPNTSSGDSSCDSEHVSESSMEYDEVISGLRRERKDKMKWEYEADMLADFGKRPELCMKAVCALYRQQTSEEKSSKSAILLNGRGFSQTHAFSGSALAEFLTDGDPHCDVKKSVEELQEFDVKGVEQCRKLATHYSKQLFEIYKNEEDPFFHP</sequence>